<dbReference type="SUPFAM" id="SSF52540">
    <property type="entry name" value="P-loop containing nucleoside triphosphate hydrolases"/>
    <property type="match status" value="1"/>
</dbReference>
<dbReference type="InterPro" id="IPR027417">
    <property type="entry name" value="P-loop_NTPase"/>
</dbReference>
<dbReference type="CDD" id="cd01130">
    <property type="entry name" value="VirB11-like_ATPase"/>
    <property type="match status" value="1"/>
</dbReference>
<dbReference type="Pfam" id="PF00437">
    <property type="entry name" value="T2SSE"/>
    <property type="match status" value="1"/>
</dbReference>
<organism evidence="4 5">
    <name type="scientific">Xylanimonas allomyrinae</name>
    <dbReference type="NCBI Taxonomy" id="2509459"/>
    <lineage>
        <taxon>Bacteria</taxon>
        <taxon>Bacillati</taxon>
        <taxon>Actinomycetota</taxon>
        <taxon>Actinomycetes</taxon>
        <taxon>Micrococcales</taxon>
        <taxon>Promicromonosporaceae</taxon>
        <taxon>Xylanimonas</taxon>
    </lineage>
</organism>
<reference evidence="4 5" key="1">
    <citation type="submission" date="2019-01" db="EMBL/GenBank/DDBJ databases">
        <title>Genome sequencing of strain 2JSPR-7.</title>
        <authorList>
            <person name="Heo J."/>
            <person name="Kim S.-J."/>
            <person name="Kim J.-S."/>
            <person name="Hong S.-B."/>
            <person name="Kwon S.-W."/>
        </authorList>
    </citation>
    <scope>NUCLEOTIDE SEQUENCE [LARGE SCALE GENOMIC DNA]</scope>
    <source>
        <strain evidence="4 5">2JSPR-7</strain>
    </source>
</reference>
<dbReference type="AlphaFoldDB" id="A0A4P6ELQ1"/>
<dbReference type="RefSeq" id="WP_129204072.1">
    <property type="nucleotide sequence ID" value="NZ_CP035495.1"/>
</dbReference>
<comment type="similarity">
    <text evidence="1">Belongs to the GSP E family.</text>
</comment>
<dbReference type="InterPro" id="IPR050921">
    <property type="entry name" value="T4SS_GSP_E_ATPase"/>
</dbReference>
<protein>
    <submittedName>
        <fullName evidence="4">CpaF family protein</fullName>
    </submittedName>
</protein>
<evidence type="ECO:0000259" key="3">
    <source>
        <dbReference type="Pfam" id="PF00437"/>
    </source>
</evidence>
<dbReference type="EMBL" id="CP035495">
    <property type="protein sequence ID" value="QAY63196.1"/>
    <property type="molecule type" value="Genomic_DNA"/>
</dbReference>
<dbReference type="PANTHER" id="PTHR30486">
    <property type="entry name" value="TWITCHING MOTILITY PROTEIN PILT"/>
    <property type="match status" value="1"/>
</dbReference>
<feature type="compositionally biased region" description="Low complexity" evidence="2">
    <location>
        <begin position="13"/>
        <end position="24"/>
    </location>
</feature>
<evidence type="ECO:0000313" key="4">
    <source>
        <dbReference type="EMBL" id="QAY63196.1"/>
    </source>
</evidence>
<dbReference type="Gene3D" id="3.40.50.300">
    <property type="entry name" value="P-loop containing nucleotide triphosphate hydrolases"/>
    <property type="match status" value="1"/>
</dbReference>
<dbReference type="OrthoDB" id="9810761at2"/>
<dbReference type="Gene3D" id="3.30.450.380">
    <property type="match status" value="1"/>
</dbReference>
<accession>A0A4P6ELQ1</accession>
<feature type="region of interest" description="Disordered" evidence="2">
    <location>
        <begin position="1"/>
        <end position="24"/>
    </location>
</feature>
<evidence type="ECO:0000256" key="2">
    <source>
        <dbReference type="SAM" id="MobiDB-lite"/>
    </source>
</evidence>
<evidence type="ECO:0000313" key="5">
    <source>
        <dbReference type="Proteomes" id="UP000291758"/>
    </source>
</evidence>
<feature type="domain" description="Bacterial type II secretion system protein E" evidence="3">
    <location>
        <begin position="281"/>
        <end position="476"/>
    </location>
</feature>
<dbReference type="PANTHER" id="PTHR30486:SF6">
    <property type="entry name" value="TYPE IV PILUS RETRACTATION ATPASE PILT"/>
    <property type="match status" value="1"/>
</dbReference>
<dbReference type="GO" id="GO:0016887">
    <property type="term" value="F:ATP hydrolysis activity"/>
    <property type="evidence" value="ECO:0007669"/>
    <property type="project" value="InterPro"/>
</dbReference>
<proteinExistence type="inferred from homology"/>
<dbReference type="Proteomes" id="UP000291758">
    <property type="component" value="Chromosome"/>
</dbReference>
<dbReference type="InterPro" id="IPR001482">
    <property type="entry name" value="T2SS/T4SS_dom"/>
</dbReference>
<gene>
    <name evidence="4" type="ORF">ET495_08035</name>
</gene>
<dbReference type="KEGG" id="xyl:ET495_08035"/>
<sequence>MTDVEATHHDQAPAEAAASPPSSLARIPLFGSRLRVNPAAPASRTSRGVPRAGSPGAPSGRVPRPAREPGASSRAAAAPPPSSDAAAGLPGGDALLSEPALPPFPQHLSGGADEVDWKVVELLRRQASEQIAAAIRADDAPADRADDRQRGLAIVLDLVAAVNADRADTGSTAWTSDQQHALVRAVMDQLFGLGRLQPLVDREDLENIEIDGHANVRLQRSDGTYEKGAPVAGSDEELIALLQQIASKGDANARAFSPAQPNLDLRLEGGHRLSAAAWVSTRPQINIRRHRLVDVSLADMVETGELSEVMASFLAAAVRARRSIVVSGAQGAGKTTLTRALCAAIAYEEAIGTFETEYELMLHEMPDRHAMVRHYEARPGTGEIGPDGRPAGEYPLHRLLYNSMRQNLSRLIVGEVRGPEVWTMLTAMESGTGSISTTHASHADAALRKLVTCAMEAGVSAELATAKLAQTIDLIVHIDLDTATTRPVDTPRPRRRVTEIIAVTPGEDAKGYATEHVFRAEPDDPGPGRPHVLPHEYRSLARHGFDMDAYTRAQNGRAA</sequence>
<feature type="compositionally biased region" description="Low complexity" evidence="2">
    <location>
        <begin position="68"/>
        <end position="97"/>
    </location>
</feature>
<feature type="compositionally biased region" description="Basic and acidic residues" evidence="2">
    <location>
        <begin position="1"/>
        <end position="12"/>
    </location>
</feature>
<keyword evidence="5" id="KW-1185">Reference proteome</keyword>
<feature type="region of interest" description="Disordered" evidence="2">
    <location>
        <begin position="36"/>
        <end position="108"/>
    </location>
</feature>
<evidence type="ECO:0000256" key="1">
    <source>
        <dbReference type="ARBA" id="ARBA00006611"/>
    </source>
</evidence>
<name>A0A4P6ELQ1_9MICO</name>